<dbReference type="PANTHER" id="PTHR35395:SF1">
    <property type="entry name" value="DUF6536 DOMAIN-CONTAINING PROTEIN"/>
    <property type="match status" value="1"/>
</dbReference>
<evidence type="ECO:0000313" key="4">
    <source>
        <dbReference type="Proteomes" id="UP000554235"/>
    </source>
</evidence>
<gene>
    <name evidence="3" type="ORF">FALBO_16504</name>
</gene>
<dbReference type="EMBL" id="JAADYS010003140">
    <property type="protein sequence ID" value="KAF4450346.1"/>
    <property type="molecule type" value="Genomic_DNA"/>
</dbReference>
<dbReference type="AlphaFoldDB" id="A0A8H4NZG6"/>
<name>A0A8H4NZG6_9HYPO</name>
<evidence type="ECO:0000259" key="2">
    <source>
        <dbReference type="Pfam" id="PF20163"/>
    </source>
</evidence>
<dbReference type="InterPro" id="IPR046623">
    <property type="entry name" value="DUF6536"/>
</dbReference>
<feature type="transmembrane region" description="Helical" evidence="1">
    <location>
        <begin position="469"/>
        <end position="488"/>
    </location>
</feature>
<comment type="caution">
    <text evidence="3">The sequence shown here is derived from an EMBL/GenBank/DDBJ whole genome shotgun (WGS) entry which is preliminary data.</text>
</comment>
<accession>A0A8H4NZG6</accession>
<evidence type="ECO:0000313" key="3">
    <source>
        <dbReference type="EMBL" id="KAF4450346.1"/>
    </source>
</evidence>
<feature type="transmembrane region" description="Helical" evidence="1">
    <location>
        <begin position="389"/>
        <end position="411"/>
    </location>
</feature>
<evidence type="ECO:0000256" key="1">
    <source>
        <dbReference type="SAM" id="Phobius"/>
    </source>
</evidence>
<feature type="transmembrane region" description="Helical" evidence="1">
    <location>
        <begin position="70"/>
        <end position="90"/>
    </location>
</feature>
<dbReference type="PANTHER" id="PTHR35395">
    <property type="entry name" value="DUF6536 DOMAIN-CONTAINING PROTEIN"/>
    <property type="match status" value="1"/>
</dbReference>
<keyword evidence="4" id="KW-1185">Reference proteome</keyword>
<protein>
    <recommendedName>
        <fullName evidence="2">DUF6536 domain-containing protein</fullName>
    </recommendedName>
</protein>
<dbReference type="Proteomes" id="UP000554235">
    <property type="component" value="Unassembled WGS sequence"/>
</dbReference>
<dbReference type="OrthoDB" id="5429634at2759"/>
<feature type="transmembrane region" description="Helical" evidence="1">
    <location>
        <begin position="317"/>
        <end position="340"/>
    </location>
</feature>
<feature type="transmembrane region" description="Helical" evidence="1">
    <location>
        <begin position="12"/>
        <end position="35"/>
    </location>
</feature>
<proteinExistence type="predicted"/>
<dbReference type="Pfam" id="PF20163">
    <property type="entry name" value="DUF6536"/>
    <property type="match status" value="1"/>
</dbReference>
<organism evidence="3 4">
    <name type="scientific">Fusarium albosuccineum</name>
    <dbReference type="NCBI Taxonomy" id="1237068"/>
    <lineage>
        <taxon>Eukaryota</taxon>
        <taxon>Fungi</taxon>
        <taxon>Dikarya</taxon>
        <taxon>Ascomycota</taxon>
        <taxon>Pezizomycotina</taxon>
        <taxon>Sordariomycetes</taxon>
        <taxon>Hypocreomycetidae</taxon>
        <taxon>Hypocreales</taxon>
        <taxon>Nectriaceae</taxon>
        <taxon>Fusarium</taxon>
        <taxon>Fusarium decemcellulare species complex</taxon>
    </lineage>
</organism>
<keyword evidence="1" id="KW-0472">Membrane</keyword>
<keyword evidence="1" id="KW-0812">Transmembrane</keyword>
<keyword evidence="1" id="KW-1133">Transmembrane helix</keyword>
<sequence>MLRKYFSGWRAGLARCTAAAAFVAILNIIFLGVAAPRLKPFDRKMVTGERAKGDGALFDGDCGKAKQLSIWLHLIINILSTVLLTAGNFAQQVLTAPTRREIDSAHLGHKWLDNYDCITSYAQNFISDRSDVILVVESNASTSLQNNSQLGKPDETEYNRSPYGWICVSLIDQFSDLSCDASAVASDANEWRVRDPETEGAWVPEADRKSLRVKYCLSKPTEESCRLTMSIPLLATVVGCNILKLLGLVMTWLCLDNRPLLTSGDAIASFLDRPDPTTVDCRMLSHDSSKPLSWEPGTRPWLPKMRRWASSVSRRRYAITISLCTIALLITFIFLGQGIAHIGGSPSLANLWNRGFGSLDFACLISYNSDGSYSSPAISVALISNLPQLIVSLLYTAVNGMWTAMLVGSEWNGYGIHRKGLRTTSPVGKQRGSYWLSLPLSIFFVRLLVNEHGKIREMITTSGYSPIAIIFSILCGFSIIMVTVGLSLRRFKTAIPQVGTCSAVVGAACHRPEGDDDAALKQVQWGVVSGKDGDDYCCITSWEVKEPQAGKSY</sequence>
<reference evidence="3 4" key="1">
    <citation type="submission" date="2020-01" db="EMBL/GenBank/DDBJ databases">
        <title>Identification and distribution of gene clusters putatively required for synthesis of sphingolipid metabolism inhibitors in phylogenetically diverse species of the filamentous fungus Fusarium.</title>
        <authorList>
            <person name="Kim H.-S."/>
            <person name="Busman M."/>
            <person name="Brown D.W."/>
            <person name="Divon H."/>
            <person name="Uhlig S."/>
            <person name="Proctor R.H."/>
        </authorList>
    </citation>
    <scope>NUCLEOTIDE SEQUENCE [LARGE SCALE GENOMIC DNA]</scope>
    <source>
        <strain evidence="3 4">NRRL 20459</strain>
    </source>
</reference>
<feature type="transmembrane region" description="Helical" evidence="1">
    <location>
        <begin position="432"/>
        <end position="449"/>
    </location>
</feature>
<feature type="domain" description="DUF6536" evidence="2">
    <location>
        <begin position="9"/>
        <end position="113"/>
    </location>
</feature>